<reference evidence="2 3" key="1">
    <citation type="submission" date="2019-05" db="EMBL/GenBank/DDBJ databases">
        <title>Chryseobacterium sp. isolated from King George Island, maritime Antarctica.</title>
        <authorList>
            <person name="Peng X."/>
        </authorList>
    </citation>
    <scope>NUCLEOTIDE SEQUENCE [LARGE SCALE GENOMIC DNA]</scope>
    <source>
        <strain evidence="2 3">7-3A</strain>
    </source>
</reference>
<dbReference type="RefSeq" id="WP_193811695.1">
    <property type="nucleotide sequence ID" value="NZ_CP040442.1"/>
</dbReference>
<organism evidence="2 3">
    <name type="scientific">Kaistella flava</name>
    <name type="common">ex Peng et al. 2021</name>
    <dbReference type="NCBI Taxonomy" id="2038776"/>
    <lineage>
        <taxon>Bacteria</taxon>
        <taxon>Pseudomonadati</taxon>
        <taxon>Bacteroidota</taxon>
        <taxon>Flavobacteriia</taxon>
        <taxon>Flavobacteriales</taxon>
        <taxon>Weeksellaceae</taxon>
        <taxon>Chryseobacterium group</taxon>
        <taxon>Kaistella</taxon>
    </lineage>
</organism>
<dbReference type="Proteomes" id="UP000594195">
    <property type="component" value="Chromosome"/>
</dbReference>
<name>A0A7M2YDQ3_9FLAO</name>
<evidence type="ECO:0000313" key="3">
    <source>
        <dbReference type="Proteomes" id="UP000594195"/>
    </source>
</evidence>
<evidence type="ECO:0000259" key="1">
    <source>
        <dbReference type="Pfam" id="PF20545"/>
    </source>
</evidence>
<accession>A0A7M2YDQ3</accession>
<dbReference type="AlphaFoldDB" id="A0A7M2YDQ3"/>
<proteinExistence type="predicted"/>
<keyword evidence="3" id="KW-1185">Reference proteome</keyword>
<protein>
    <recommendedName>
        <fullName evidence="1">DUF6759 domain-containing protein</fullName>
    </recommendedName>
</protein>
<dbReference type="PROSITE" id="PS51257">
    <property type="entry name" value="PROKAR_LIPOPROTEIN"/>
    <property type="match status" value="1"/>
</dbReference>
<dbReference type="Pfam" id="PF20545">
    <property type="entry name" value="DUF6759"/>
    <property type="match status" value="1"/>
</dbReference>
<evidence type="ECO:0000313" key="2">
    <source>
        <dbReference type="EMBL" id="QOW11523.1"/>
    </source>
</evidence>
<gene>
    <name evidence="2" type="ORF">Q73A0000_14665</name>
</gene>
<dbReference type="InterPro" id="IPR046647">
    <property type="entry name" value="DUF6759"/>
</dbReference>
<feature type="domain" description="DUF6759" evidence="1">
    <location>
        <begin position="50"/>
        <end position="146"/>
    </location>
</feature>
<dbReference type="EMBL" id="CP040442">
    <property type="protein sequence ID" value="QOW11523.1"/>
    <property type="molecule type" value="Genomic_DNA"/>
</dbReference>
<dbReference type="KEGG" id="kfa:Q73A0000_14665"/>
<sequence length="146" mass="16732">MKGFYLLFSFLVLMSCDILSPKNTINKPAYSSNINNERREFATLISNDQINKKKINAEVVNYLLNDADPKEKNTAAVIENTSRCDMILRLVGVSNNKIYNLPISRNSKNQFIIEKGNYTLKSNIFEAKYYSQKNITEPLILKLSNN</sequence>